<dbReference type="GO" id="GO:0038023">
    <property type="term" value="F:signaling receptor activity"/>
    <property type="evidence" value="ECO:0007669"/>
    <property type="project" value="TreeGrafter"/>
</dbReference>
<dbReference type="InterPro" id="IPR028082">
    <property type="entry name" value="Peripla_BP_I"/>
</dbReference>
<dbReference type="GO" id="GO:0007165">
    <property type="term" value="P:signal transduction"/>
    <property type="evidence" value="ECO:0007669"/>
    <property type="project" value="TreeGrafter"/>
</dbReference>
<keyword evidence="6" id="KW-0675">Receptor</keyword>
<gene>
    <name evidence="6" type="ORF">PoB_001521900</name>
</gene>
<dbReference type="SUPFAM" id="SSF53822">
    <property type="entry name" value="Periplasmic binding protein-like I"/>
    <property type="match status" value="1"/>
</dbReference>
<evidence type="ECO:0000256" key="3">
    <source>
        <dbReference type="ARBA" id="ARBA00022989"/>
    </source>
</evidence>
<dbReference type="AlphaFoldDB" id="A0AAV3Z2V1"/>
<keyword evidence="2" id="KW-0812">Transmembrane</keyword>
<feature type="domain" description="Receptor ligand binding region" evidence="5">
    <location>
        <begin position="83"/>
        <end position="216"/>
    </location>
</feature>
<dbReference type="Gene3D" id="3.40.50.2300">
    <property type="match status" value="1"/>
</dbReference>
<dbReference type="PANTHER" id="PTHR44755:SF11">
    <property type="entry name" value="ATRIAL NATRIURETIC PEPTIDE RECEPTOR 3 ISOFORM X1"/>
    <property type="match status" value="1"/>
</dbReference>
<dbReference type="EMBL" id="BLXT01001881">
    <property type="protein sequence ID" value="GFN88713.1"/>
    <property type="molecule type" value="Genomic_DNA"/>
</dbReference>
<dbReference type="InterPro" id="IPR001828">
    <property type="entry name" value="ANF_lig-bd_rcpt"/>
</dbReference>
<keyword evidence="3" id="KW-1133">Transmembrane helix</keyword>
<protein>
    <submittedName>
        <fullName evidence="6">Atrial natriuretic peptide receptor</fullName>
    </submittedName>
</protein>
<evidence type="ECO:0000256" key="4">
    <source>
        <dbReference type="ARBA" id="ARBA00023136"/>
    </source>
</evidence>
<name>A0AAV3Z2V1_9GAST</name>
<organism evidence="6 7">
    <name type="scientific">Plakobranchus ocellatus</name>
    <dbReference type="NCBI Taxonomy" id="259542"/>
    <lineage>
        <taxon>Eukaryota</taxon>
        <taxon>Metazoa</taxon>
        <taxon>Spiralia</taxon>
        <taxon>Lophotrochozoa</taxon>
        <taxon>Mollusca</taxon>
        <taxon>Gastropoda</taxon>
        <taxon>Heterobranchia</taxon>
        <taxon>Euthyneura</taxon>
        <taxon>Panpulmonata</taxon>
        <taxon>Sacoglossa</taxon>
        <taxon>Placobranchoidea</taxon>
        <taxon>Plakobranchidae</taxon>
        <taxon>Plakobranchus</taxon>
    </lineage>
</organism>
<keyword evidence="7" id="KW-1185">Reference proteome</keyword>
<comment type="subcellular location">
    <subcellularLocation>
        <location evidence="1">Membrane</location>
    </subcellularLocation>
</comment>
<evidence type="ECO:0000256" key="1">
    <source>
        <dbReference type="ARBA" id="ARBA00004370"/>
    </source>
</evidence>
<dbReference type="InterPro" id="IPR052612">
    <property type="entry name" value="ANP_Clearance_Receptor"/>
</dbReference>
<sequence length="296" mass="32609">MTIYDIRFLQPVNLRALTTTAPSAASSSAAPVFSTPASPNIVRYEAATTYITPPSNPFNLPTVKIGVILAGRRIYPWALNRTRPAIERAAELVTSPNGSLPGYPMLINFRDSQCSETHGALQGIDLYVKKMVNVFIGPSCDYSIAPLARLVSYWGPGGIPILTAGALVEAFGDKEVDYRQLTRVQGSHSKSAEFLDSILAYLEWSHVGFVFHDFKFDGKSSRSDCSFTVEAMFLNAKSRMGRQPWHVSFDQFRATEKTITSVVAEIEKHCRTSHLCITVLPTIQLQTSDAQSPDDL</sequence>
<dbReference type="GO" id="GO:0017046">
    <property type="term" value="F:peptide hormone binding"/>
    <property type="evidence" value="ECO:0007669"/>
    <property type="project" value="TreeGrafter"/>
</dbReference>
<reference evidence="6 7" key="1">
    <citation type="journal article" date="2021" name="Elife">
        <title>Chloroplast acquisition without the gene transfer in kleptoplastic sea slugs, Plakobranchus ocellatus.</title>
        <authorList>
            <person name="Maeda T."/>
            <person name="Takahashi S."/>
            <person name="Yoshida T."/>
            <person name="Shimamura S."/>
            <person name="Takaki Y."/>
            <person name="Nagai Y."/>
            <person name="Toyoda A."/>
            <person name="Suzuki Y."/>
            <person name="Arimoto A."/>
            <person name="Ishii H."/>
            <person name="Satoh N."/>
            <person name="Nishiyama T."/>
            <person name="Hasebe M."/>
            <person name="Maruyama T."/>
            <person name="Minagawa J."/>
            <person name="Obokata J."/>
            <person name="Shigenobu S."/>
        </authorList>
    </citation>
    <scope>NUCLEOTIDE SEQUENCE [LARGE SCALE GENOMIC DNA]</scope>
</reference>
<evidence type="ECO:0000313" key="7">
    <source>
        <dbReference type="Proteomes" id="UP000735302"/>
    </source>
</evidence>
<evidence type="ECO:0000256" key="2">
    <source>
        <dbReference type="ARBA" id="ARBA00022692"/>
    </source>
</evidence>
<keyword evidence="4" id="KW-0472">Membrane</keyword>
<accession>A0AAV3Z2V1</accession>
<dbReference type="Proteomes" id="UP000735302">
    <property type="component" value="Unassembled WGS sequence"/>
</dbReference>
<comment type="caution">
    <text evidence="6">The sequence shown here is derived from an EMBL/GenBank/DDBJ whole genome shotgun (WGS) entry which is preliminary data.</text>
</comment>
<dbReference type="Pfam" id="PF01094">
    <property type="entry name" value="ANF_receptor"/>
    <property type="match status" value="1"/>
</dbReference>
<proteinExistence type="predicted"/>
<dbReference type="PANTHER" id="PTHR44755">
    <property type="entry name" value="NATRIURETIC PEPTIDE RECEPTOR 3-RELATED"/>
    <property type="match status" value="1"/>
</dbReference>
<evidence type="ECO:0000313" key="6">
    <source>
        <dbReference type="EMBL" id="GFN88713.1"/>
    </source>
</evidence>
<dbReference type="GO" id="GO:0016020">
    <property type="term" value="C:membrane"/>
    <property type="evidence" value="ECO:0007669"/>
    <property type="project" value="UniProtKB-SubCell"/>
</dbReference>
<evidence type="ECO:0000259" key="5">
    <source>
        <dbReference type="Pfam" id="PF01094"/>
    </source>
</evidence>